<dbReference type="AlphaFoldDB" id="A0A937X5F3"/>
<dbReference type="NCBIfam" id="TIGR01552">
    <property type="entry name" value="phd_fam"/>
    <property type="match status" value="1"/>
</dbReference>
<organism evidence="2 3">
    <name type="scientific">Candidatus Tanganyikabacteria bacterium</name>
    <dbReference type="NCBI Taxonomy" id="2961651"/>
    <lineage>
        <taxon>Bacteria</taxon>
        <taxon>Bacillati</taxon>
        <taxon>Candidatus Sericytochromatia</taxon>
        <taxon>Candidatus Tanganyikabacteria</taxon>
    </lineage>
</organism>
<evidence type="ECO:0000256" key="1">
    <source>
        <dbReference type="ARBA" id="ARBA00009981"/>
    </source>
</evidence>
<gene>
    <name evidence="2" type="ORF">FJZ00_05150</name>
</gene>
<evidence type="ECO:0000313" key="3">
    <source>
        <dbReference type="Proteomes" id="UP000703893"/>
    </source>
</evidence>
<comment type="caution">
    <text evidence="2">The sequence shown here is derived from an EMBL/GenBank/DDBJ whole genome shotgun (WGS) entry which is preliminary data.</text>
</comment>
<dbReference type="Gene3D" id="3.40.1620.10">
    <property type="entry name" value="YefM-like domain"/>
    <property type="match status" value="1"/>
</dbReference>
<comment type="similarity">
    <text evidence="1">Belongs to the phD/YefM antitoxin family.</text>
</comment>
<evidence type="ECO:0000313" key="2">
    <source>
        <dbReference type="EMBL" id="MBM3274515.1"/>
    </source>
</evidence>
<dbReference type="InterPro" id="IPR036165">
    <property type="entry name" value="YefM-like_sf"/>
</dbReference>
<reference evidence="2 3" key="1">
    <citation type="submission" date="2019-03" db="EMBL/GenBank/DDBJ databases">
        <title>Lake Tanganyika Metagenome-Assembled Genomes (MAGs).</title>
        <authorList>
            <person name="Tran P."/>
        </authorList>
    </citation>
    <scope>NUCLEOTIDE SEQUENCE [LARGE SCALE GENOMIC DNA]</scope>
    <source>
        <strain evidence="2">K_DeepCast_65m_m2_236</strain>
    </source>
</reference>
<sequence>MSSLIDRVRHGETITIVDRDKPVARLVPVAGPTNSEMAESLAALERAGLIRLGSARPGAVASGWQPVKPREGTDILAAMLAERREDWR</sequence>
<proteinExistence type="inferred from homology"/>
<accession>A0A937X5F3</accession>
<protein>
    <submittedName>
        <fullName evidence="2">Type II toxin-antitoxin system prevent-host-death family antitoxin</fullName>
    </submittedName>
</protein>
<dbReference type="Proteomes" id="UP000703893">
    <property type="component" value="Unassembled WGS sequence"/>
</dbReference>
<name>A0A937X5F3_9BACT</name>
<dbReference type="EMBL" id="VGJX01000239">
    <property type="protein sequence ID" value="MBM3274515.1"/>
    <property type="molecule type" value="Genomic_DNA"/>
</dbReference>
<dbReference type="SUPFAM" id="SSF143120">
    <property type="entry name" value="YefM-like"/>
    <property type="match status" value="1"/>
</dbReference>